<feature type="non-terminal residue" evidence="1">
    <location>
        <position position="1"/>
    </location>
</feature>
<dbReference type="EMBL" id="CAJVCH010112607">
    <property type="protein sequence ID" value="CAG7724692.1"/>
    <property type="molecule type" value="Genomic_DNA"/>
</dbReference>
<keyword evidence="2" id="KW-1185">Reference proteome</keyword>
<name>A0A8J2JU34_9HEXA</name>
<organism evidence="1 2">
    <name type="scientific">Allacma fusca</name>
    <dbReference type="NCBI Taxonomy" id="39272"/>
    <lineage>
        <taxon>Eukaryota</taxon>
        <taxon>Metazoa</taxon>
        <taxon>Ecdysozoa</taxon>
        <taxon>Arthropoda</taxon>
        <taxon>Hexapoda</taxon>
        <taxon>Collembola</taxon>
        <taxon>Symphypleona</taxon>
        <taxon>Sminthuridae</taxon>
        <taxon>Allacma</taxon>
    </lineage>
</organism>
<evidence type="ECO:0000313" key="2">
    <source>
        <dbReference type="Proteomes" id="UP000708208"/>
    </source>
</evidence>
<protein>
    <submittedName>
        <fullName evidence="1">Uncharacterized protein</fullName>
    </submittedName>
</protein>
<reference evidence="1" key="1">
    <citation type="submission" date="2021-06" db="EMBL/GenBank/DDBJ databases">
        <authorList>
            <person name="Hodson N. C."/>
            <person name="Mongue J. A."/>
            <person name="Jaron S. K."/>
        </authorList>
    </citation>
    <scope>NUCLEOTIDE SEQUENCE</scope>
</reference>
<sequence length="61" mass="6802">EELLEPQGRSIGVNAKLSIGPDKRTRIDNLGGYHEYKSYPGNASLVLYQNYAQIDPLCYGD</sequence>
<comment type="caution">
    <text evidence="1">The sequence shown here is derived from an EMBL/GenBank/DDBJ whole genome shotgun (WGS) entry which is preliminary data.</text>
</comment>
<evidence type="ECO:0000313" key="1">
    <source>
        <dbReference type="EMBL" id="CAG7724692.1"/>
    </source>
</evidence>
<accession>A0A8J2JU34</accession>
<dbReference type="AlphaFoldDB" id="A0A8J2JU34"/>
<dbReference type="Proteomes" id="UP000708208">
    <property type="component" value="Unassembled WGS sequence"/>
</dbReference>
<gene>
    <name evidence="1" type="ORF">AFUS01_LOCUS13694</name>
</gene>
<proteinExistence type="predicted"/>